<gene>
    <name evidence="1" type="ORF">G3446_12775</name>
</gene>
<dbReference type="InterPro" id="IPR036134">
    <property type="entry name" value="Crypto/Photolyase_FAD-like_sf"/>
</dbReference>
<keyword evidence="1" id="KW-0456">Lyase</keyword>
<accession>A0A6M0K0C9</accession>
<sequence length="455" mass="51491">MSLLVLGDQLDLGSPVLADGPWADDCVWMAEVAEESTKVWSHKARIALFLSAMRHFAERLRERGWQVDYQALERHAHPDLGAALRAAIERHQPQSVRMVEAGEYGVARIVEHACAEMRVPLRILDDSHFLTTHADFDRWQSGRKQWVMEHFYREMRRKSGYLTASGEPVGGEWNLDKQNRRAFPKSGPGILPGRCGFPPDTLTRQVLELVERRFADHPGDLDAFAWPVTREQALEALADFIDLRLPGFGDYQDAMWVGESWLYHSQLAAALNLKLLDPREVLDAAVAAFDAGRAPLNAVEGFVRQILGWREYVRHLYWASMPGLLDENALDAHQPLPGFYWTGETEMVCLREALGQTLRTGYAHHIQRLMVTGLCGLLLGVEPRQMHAWYLAVYVDAVEWVEAPNTLGMSQFADGGRLGTKPYVASGRYIQRMSNYCGTCHFEGAGDVDARFRRF</sequence>
<organism evidence="1 2">
    <name type="scientific">Thiorhodococcus minor</name>
    <dbReference type="NCBI Taxonomy" id="57489"/>
    <lineage>
        <taxon>Bacteria</taxon>
        <taxon>Pseudomonadati</taxon>
        <taxon>Pseudomonadota</taxon>
        <taxon>Gammaproteobacteria</taxon>
        <taxon>Chromatiales</taxon>
        <taxon>Chromatiaceae</taxon>
        <taxon>Thiorhodococcus</taxon>
    </lineage>
</organism>
<dbReference type="PANTHER" id="PTHR38657">
    <property type="entry name" value="SLR1343 PROTEIN"/>
    <property type="match status" value="1"/>
</dbReference>
<reference evidence="1 2" key="1">
    <citation type="submission" date="2020-02" db="EMBL/GenBank/DDBJ databases">
        <title>Genome sequences of Thiorhodococcus mannitoliphagus and Thiorhodococcus minor, purple sulfur photosynthetic bacteria in the gammaproteobacterial family, Chromatiaceae.</title>
        <authorList>
            <person name="Aviles F.A."/>
            <person name="Meyer T.E."/>
            <person name="Kyndt J.A."/>
        </authorList>
    </citation>
    <scope>NUCLEOTIDE SEQUENCE [LARGE SCALE GENOMIC DNA]</scope>
    <source>
        <strain evidence="1 2">DSM 11518</strain>
    </source>
</reference>
<dbReference type="PANTHER" id="PTHR38657:SF1">
    <property type="entry name" value="SLR1343 PROTEIN"/>
    <property type="match status" value="1"/>
</dbReference>
<dbReference type="SUPFAM" id="SSF48173">
    <property type="entry name" value="Cryptochrome/photolyase FAD-binding domain"/>
    <property type="match status" value="1"/>
</dbReference>
<dbReference type="EMBL" id="JAAIJQ010000034">
    <property type="protein sequence ID" value="NEV62754.1"/>
    <property type="molecule type" value="Genomic_DNA"/>
</dbReference>
<dbReference type="InterPro" id="IPR014729">
    <property type="entry name" value="Rossmann-like_a/b/a_fold"/>
</dbReference>
<dbReference type="InterPro" id="IPR007357">
    <property type="entry name" value="PhrB-like"/>
</dbReference>
<name>A0A6M0K0C9_9GAMM</name>
<comment type="caution">
    <text evidence="1">The sequence shown here is derived from an EMBL/GenBank/DDBJ whole genome shotgun (WGS) entry which is preliminary data.</text>
</comment>
<evidence type="ECO:0000313" key="2">
    <source>
        <dbReference type="Proteomes" id="UP000483379"/>
    </source>
</evidence>
<protein>
    <submittedName>
        <fullName evidence="1">Cryptochrome/photolyase family protein</fullName>
    </submittedName>
</protein>
<dbReference type="GO" id="GO:0016829">
    <property type="term" value="F:lyase activity"/>
    <property type="evidence" value="ECO:0007669"/>
    <property type="project" value="UniProtKB-KW"/>
</dbReference>
<dbReference type="Gene3D" id="1.10.579.10">
    <property type="entry name" value="DNA Cyclobutane Dipyrimidine Photolyase, subunit A, domain 3"/>
    <property type="match status" value="1"/>
</dbReference>
<dbReference type="InterPro" id="IPR052551">
    <property type="entry name" value="UV-DNA_repair_photolyase"/>
</dbReference>
<dbReference type="Gene3D" id="1.25.40.80">
    <property type="match status" value="1"/>
</dbReference>
<proteinExistence type="predicted"/>
<dbReference type="Gene3D" id="3.40.50.620">
    <property type="entry name" value="HUPs"/>
    <property type="match status" value="1"/>
</dbReference>
<dbReference type="Pfam" id="PF04244">
    <property type="entry name" value="DPRP"/>
    <property type="match status" value="1"/>
</dbReference>
<dbReference type="AlphaFoldDB" id="A0A6M0K0C9"/>
<dbReference type="Proteomes" id="UP000483379">
    <property type="component" value="Unassembled WGS sequence"/>
</dbReference>
<keyword evidence="2" id="KW-1185">Reference proteome</keyword>
<evidence type="ECO:0000313" key="1">
    <source>
        <dbReference type="EMBL" id="NEV62754.1"/>
    </source>
</evidence>